<feature type="compositionally biased region" description="Polar residues" evidence="1">
    <location>
        <begin position="180"/>
        <end position="192"/>
    </location>
</feature>
<evidence type="ECO:0000313" key="4">
    <source>
        <dbReference type="Proteomes" id="UP000054144"/>
    </source>
</evidence>
<accession>A0A0D7A1A4</accession>
<feature type="region of interest" description="Disordered" evidence="1">
    <location>
        <begin position="317"/>
        <end position="382"/>
    </location>
</feature>
<evidence type="ECO:0000259" key="2">
    <source>
        <dbReference type="Pfam" id="PF20149"/>
    </source>
</evidence>
<feature type="domain" description="DUF6532" evidence="2">
    <location>
        <begin position="437"/>
        <end position="649"/>
    </location>
</feature>
<name>A0A0D7A1A4_9AGAR</name>
<feature type="region of interest" description="Disordered" evidence="1">
    <location>
        <begin position="245"/>
        <end position="291"/>
    </location>
</feature>
<evidence type="ECO:0000313" key="3">
    <source>
        <dbReference type="EMBL" id="KIY44593.1"/>
    </source>
</evidence>
<feature type="compositionally biased region" description="Polar residues" evidence="1">
    <location>
        <begin position="82"/>
        <end position="101"/>
    </location>
</feature>
<reference evidence="3 4" key="1">
    <citation type="journal article" date="2015" name="Fungal Genet. Biol.">
        <title>Evolution of novel wood decay mechanisms in Agaricales revealed by the genome sequences of Fistulina hepatica and Cylindrobasidium torrendii.</title>
        <authorList>
            <person name="Floudas D."/>
            <person name="Held B.W."/>
            <person name="Riley R."/>
            <person name="Nagy L.G."/>
            <person name="Koehler G."/>
            <person name="Ransdell A.S."/>
            <person name="Younus H."/>
            <person name="Chow J."/>
            <person name="Chiniquy J."/>
            <person name="Lipzen A."/>
            <person name="Tritt A."/>
            <person name="Sun H."/>
            <person name="Haridas S."/>
            <person name="LaButti K."/>
            <person name="Ohm R.A."/>
            <person name="Kues U."/>
            <person name="Blanchette R.A."/>
            <person name="Grigoriev I.V."/>
            <person name="Minto R.E."/>
            <person name="Hibbett D.S."/>
        </authorList>
    </citation>
    <scope>NUCLEOTIDE SEQUENCE [LARGE SCALE GENOMIC DNA]</scope>
    <source>
        <strain evidence="3 4">ATCC 64428</strain>
    </source>
</reference>
<keyword evidence="4" id="KW-1185">Reference proteome</keyword>
<protein>
    <recommendedName>
        <fullName evidence="2">DUF6532 domain-containing protein</fullName>
    </recommendedName>
</protein>
<dbReference type="EMBL" id="KN882086">
    <property type="protein sequence ID" value="KIY44593.1"/>
    <property type="molecule type" value="Genomic_DNA"/>
</dbReference>
<organism evidence="3 4">
    <name type="scientific">Fistulina hepatica ATCC 64428</name>
    <dbReference type="NCBI Taxonomy" id="1128425"/>
    <lineage>
        <taxon>Eukaryota</taxon>
        <taxon>Fungi</taxon>
        <taxon>Dikarya</taxon>
        <taxon>Basidiomycota</taxon>
        <taxon>Agaricomycotina</taxon>
        <taxon>Agaricomycetes</taxon>
        <taxon>Agaricomycetidae</taxon>
        <taxon>Agaricales</taxon>
        <taxon>Fistulinaceae</taxon>
        <taxon>Fistulina</taxon>
    </lineage>
</organism>
<dbReference type="OrthoDB" id="3225557at2759"/>
<proteinExistence type="predicted"/>
<dbReference type="Pfam" id="PF20149">
    <property type="entry name" value="DUF6532"/>
    <property type="match status" value="1"/>
</dbReference>
<dbReference type="InterPro" id="IPR045341">
    <property type="entry name" value="DUF6532"/>
</dbReference>
<dbReference type="AlphaFoldDB" id="A0A0D7A1A4"/>
<evidence type="ECO:0000256" key="1">
    <source>
        <dbReference type="SAM" id="MobiDB-lite"/>
    </source>
</evidence>
<sequence length="696" mass="76558">MSQRQNLANLSKAKAKSSQTRALKKADELQEYEALQRTPRPRRAAMVSALQNKVWLQTSGEENAGVPDGSKRVLSTKRTHASRQQLSSDSEDGTTAQSLQRSPKKKTRLEVSAAKKTASNAMHEDREAVLPAQISKKLSPSTRRGGPVDVPNDSGDSDAVNYSAPRLKAAAPQAVAARSTAPSQALPTNKTGPTRKVNRIHEDSEDDRADMVVHDAQNASCASESGDDDDDDDVDNIEAWMKVQAVDKTTDDDHQNATSPPASDDIDDGGDDVSNVDTSRSNAVGTFAPTDSDDLLNFTDDGLAGDSEATYRSNHQLGKAVRATMRQRSHSDVPKTSKRALAVRAEKPEIMNNEELASSSDSAEYSPPAAPSTPVKRRQAENHCDGRTEFKEETDVKPLIVWSPSAMINGRTKPGKRVDKLKQPAHLQEVLDESIKQELKLLFFVHPFPEQANQDYARKIRKRLRSIAEKKGYNSIARRLSEDATFGEQLAGTVLLRLQTIRGKVKACAHEKIDGRYELDGSVDDVKAAVEHLCGQGFPFIYPVVPSGFASDGTKPFQHPAILKTLQAFFFTSSSLSYSRQFRNEFKTTQPDTLGCEDVEVPGPLLILVAAAVVSAIRDYQFGRVAKDKRFEAEDAYTDYLALSKVLDTVRANKPRKYHDMMAGMYKEFAGSKRHSTAQVGDNDHRHIALLDLENM</sequence>
<dbReference type="Proteomes" id="UP000054144">
    <property type="component" value="Unassembled WGS sequence"/>
</dbReference>
<feature type="region of interest" description="Disordered" evidence="1">
    <location>
        <begin position="1"/>
        <end position="26"/>
    </location>
</feature>
<gene>
    <name evidence="3" type="ORF">FISHEDRAFT_77403</name>
</gene>
<feature type="region of interest" description="Disordered" evidence="1">
    <location>
        <begin position="56"/>
        <end position="210"/>
    </location>
</feature>